<dbReference type="Gene3D" id="3.30.565.10">
    <property type="entry name" value="Histidine kinase-like ATPase, C-terminal domain"/>
    <property type="match status" value="1"/>
</dbReference>
<name>A0ABP3TUI1_9FLAO</name>
<dbReference type="InterPro" id="IPR050640">
    <property type="entry name" value="Bact_2-comp_sensor_kinase"/>
</dbReference>
<organism evidence="2 3">
    <name type="scientific">Aquimarina litoralis</name>
    <dbReference type="NCBI Taxonomy" id="584605"/>
    <lineage>
        <taxon>Bacteria</taxon>
        <taxon>Pseudomonadati</taxon>
        <taxon>Bacteroidota</taxon>
        <taxon>Flavobacteriia</taxon>
        <taxon>Flavobacteriales</taxon>
        <taxon>Flavobacteriaceae</taxon>
        <taxon>Aquimarina</taxon>
    </lineage>
</organism>
<dbReference type="EMBL" id="BAAAGE010000001">
    <property type="protein sequence ID" value="GAA0715757.1"/>
    <property type="molecule type" value="Genomic_DNA"/>
</dbReference>
<feature type="domain" description="Signal transduction histidine kinase internal region" evidence="1">
    <location>
        <begin position="69"/>
        <end position="147"/>
    </location>
</feature>
<gene>
    <name evidence="2" type="ORF">GCM10009430_10620</name>
</gene>
<dbReference type="InterPro" id="IPR036890">
    <property type="entry name" value="HATPase_C_sf"/>
</dbReference>
<evidence type="ECO:0000259" key="1">
    <source>
        <dbReference type="Pfam" id="PF06580"/>
    </source>
</evidence>
<accession>A0ABP3TUI1</accession>
<dbReference type="PANTHER" id="PTHR34220">
    <property type="entry name" value="SENSOR HISTIDINE KINASE YPDA"/>
    <property type="match status" value="1"/>
</dbReference>
<keyword evidence="3" id="KW-1185">Reference proteome</keyword>
<sequence length="278" mass="32326">MSAFIIGEPLDYFCVFNEEKGETYFHTLTSEILPATSGTLLLGLCIKLAKNSLINQQKQQLLEHEKLTTELKFLKHQFNPHFLFNTINSIFFLIHKAPSEASTALAKFSDLLRYQLYECNEQLIPFDQEISYLENFVALEKLRRNKNLKIDLSVHLANKIPMGIAPFILVTFVENAFKHVSNSKDMLNWIEIRAQLDNDNCLHFYVDNSIENKNNFEKISTYGGIGLENVTRRLDLLYPKKYDLKIDHQKTRFSISLRITLEELIMNDQVVQNRNMVS</sequence>
<dbReference type="Proteomes" id="UP001501758">
    <property type="component" value="Unassembled WGS sequence"/>
</dbReference>
<comment type="caution">
    <text evidence="2">The sequence shown here is derived from an EMBL/GenBank/DDBJ whole genome shotgun (WGS) entry which is preliminary data.</text>
</comment>
<dbReference type="InterPro" id="IPR010559">
    <property type="entry name" value="Sig_transdc_His_kin_internal"/>
</dbReference>
<reference evidence="3" key="1">
    <citation type="journal article" date="2019" name="Int. J. Syst. Evol. Microbiol.">
        <title>The Global Catalogue of Microorganisms (GCM) 10K type strain sequencing project: providing services to taxonomists for standard genome sequencing and annotation.</title>
        <authorList>
            <consortium name="The Broad Institute Genomics Platform"/>
            <consortium name="The Broad Institute Genome Sequencing Center for Infectious Disease"/>
            <person name="Wu L."/>
            <person name="Ma J."/>
        </authorList>
    </citation>
    <scope>NUCLEOTIDE SEQUENCE [LARGE SCALE GENOMIC DNA]</scope>
    <source>
        <strain evidence="3">JCM 15974</strain>
    </source>
</reference>
<dbReference type="Pfam" id="PF06580">
    <property type="entry name" value="His_kinase"/>
    <property type="match status" value="1"/>
</dbReference>
<evidence type="ECO:0000313" key="3">
    <source>
        <dbReference type="Proteomes" id="UP001501758"/>
    </source>
</evidence>
<protein>
    <recommendedName>
        <fullName evidence="1">Signal transduction histidine kinase internal region domain-containing protein</fullName>
    </recommendedName>
</protein>
<dbReference type="PANTHER" id="PTHR34220:SF7">
    <property type="entry name" value="SENSOR HISTIDINE KINASE YPDA"/>
    <property type="match status" value="1"/>
</dbReference>
<evidence type="ECO:0000313" key="2">
    <source>
        <dbReference type="EMBL" id="GAA0715757.1"/>
    </source>
</evidence>
<proteinExistence type="predicted"/>